<feature type="domain" description="Flavodoxin-like fold" evidence="3">
    <location>
        <begin position="1"/>
        <end position="174"/>
    </location>
</feature>
<keyword evidence="5" id="KW-1185">Reference proteome</keyword>
<accession>A0A1H2WPX5</accession>
<sequence length="212" mass="24040">MRVLILDGHPDENRLTGALLDAYEAALPPGTSVARLAVRDLDFDPNLREGYESVQEWEPDLHLVWQAILGADHVVLGFPLWWGAEPSRTKGLWDRLLVPTKAFQVEEGALLQDPLLRGRSADLVVTMDTPPAVYRWLMRDPVGQRIGWQVFGYCGIDPVRRYYFGMVRDGGAERNFDRWAGRLGHAARTAHRLRRRDVAREQALEAEAEQSS</sequence>
<reference evidence="5" key="1">
    <citation type="submission" date="2016-10" db="EMBL/GenBank/DDBJ databases">
        <authorList>
            <person name="Varghese N."/>
            <person name="Submissions S."/>
        </authorList>
    </citation>
    <scope>NUCLEOTIDE SEQUENCE [LARGE SCALE GENOMIC DNA]</scope>
    <source>
        <strain evidence="5">DSM 29303</strain>
    </source>
</reference>
<dbReference type="PANTHER" id="PTHR10204:SF34">
    <property type="entry name" value="NAD(P)H DEHYDROGENASE [QUINONE] 1 ISOFORM 1"/>
    <property type="match status" value="1"/>
</dbReference>
<dbReference type="GO" id="GO:0003955">
    <property type="term" value="F:NAD(P)H dehydrogenase (quinone) activity"/>
    <property type="evidence" value="ECO:0007669"/>
    <property type="project" value="TreeGrafter"/>
</dbReference>
<comment type="similarity">
    <text evidence="1">Belongs to the NAD(P)H dehydrogenase (quinone) family.</text>
</comment>
<dbReference type="Proteomes" id="UP000182944">
    <property type="component" value="Unassembled WGS sequence"/>
</dbReference>
<dbReference type="InterPro" id="IPR029039">
    <property type="entry name" value="Flavoprotein-like_sf"/>
</dbReference>
<dbReference type="EMBL" id="FNNA01000002">
    <property type="protein sequence ID" value="SDW82506.1"/>
    <property type="molecule type" value="Genomic_DNA"/>
</dbReference>
<dbReference type="Pfam" id="PF02525">
    <property type="entry name" value="Flavodoxin_2"/>
    <property type="match status" value="1"/>
</dbReference>
<dbReference type="RefSeq" id="WP_052176464.1">
    <property type="nucleotide sequence ID" value="NZ_FNNA01000002.1"/>
</dbReference>
<organism evidence="4 5">
    <name type="scientific">Paracoccus sanguinis</name>
    <dbReference type="NCBI Taxonomy" id="1545044"/>
    <lineage>
        <taxon>Bacteria</taxon>
        <taxon>Pseudomonadati</taxon>
        <taxon>Pseudomonadota</taxon>
        <taxon>Alphaproteobacteria</taxon>
        <taxon>Rhodobacterales</taxon>
        <taxon>Paracoccaceae</taxon>
        <taxon>Paracoccus</taxon>
    </lineage>
</organism>
<dbReference type="PANTHER" id="PTHR10204">
    <property type="entry name" value="NAD P H OXIDOREDUCTASE-RELATED"/>
    <property type="match status" value="1"/>
</dbReference>
<dbReference type="SUPFAM" id="SSF52218">
    <property type="entry name" value="Flavoproteins"/>
    <property type="match status" value="1"/>
</dbReference>
<dbReference type="OrthoDB" id="9798454at2"/>
<dbReference type="STRING" id="1545044.SAMN05444276_102225"/>
<dbReference type="InterPro" id="IPR003680">
    <property type="entry name" value="Flavodoxin_fold"/>
</dbReference>
<gene>
    <name evidence="4" type="ORF">SAMN05444276_102225</name>
</gene>
<evidence type="ECO:0000256" key="2">
    <source>
        <dbReference type="ARBA" id="ARBA00023002"/>
    </source>
</evidence>
<dbReference type="GO" id="GO:0005829">
    <property type="term" value="C:cytosol"/>
    <property type="evidence" value="ECO:0007669"/>
    <property type="project" value="TreeGrafter"/>
</dbReference>
<evidence type="ECO:0000259" key="3">
    <source>
        <dbReference type="Pfam" id="PF02525"/>
    </source>
</evidence>
<dbReference type="AlphaFoldDB" id="A0A1H2WPX5"/>
<evidence type="ECO:0000256" key="1">
    <source>
        <dbReference type="ARBA" id="ARBA00006252"/>
    </source>
</evidence>
<protein>
    <submittedName>
        <fullName evidence="4">NAD(P)H dehydrogenase (Quinone)</fullName>
    </submittedName>
</protein>
<proteinExistence type="inferred from homology"/>
<name>A0A1H2WPX5_9RHOB</name>
<dbReference type="InterPro" id="IPR051545">
    <property type="entry name" value="NAD(P)H_dehydrogenase_qn"/>
</dbReference>
<dbReference type="Gene3D" id="3.40.50.360">
    <property type="match status" value="1"/>
</dbReference>
<evidence type="ECO:0000313" key="5">
    <source>
        <dbReference type="Proteomes" id="UP000182944"/>
    </source>
</evidence>
<evidence type="ECO:0000313" key="4">
    <source>
        <dbReference type="EMBL" id="SDW82506.1"/>
    </source>
</evidence>
<keyword evidence="2" id="KW-0560">Oxidoreductase</keyword>